<evidence type="ECO:0000313" key="2">
    <source>
        <dbReference type="EMBL" id="CUU24158.1"/>
    </source>
</evidence>
<feature type="chain" id="PRO_5006860988" evidence="1">
    <location>
        <begin position="26"/>
        <end position="99"/>
    </location>
</feature>
<dbReference type="AlphaFoldDB" id="A0A0U5L168"/>
<keyword evidence="1" id="KW-0732">Signal</keyword>
<dbReference type="EMBL" id="LN907827">
    <property type="protein sequence ID" value="CUU24158.1"/>
    <property type="molecule type" value="Genomic_DNA"/>
</dbReference>
<name>A0A0U5L168_9GAMM</name>
<gene>
    <name evidence="2" type="ORF">EM595_1924</name>
</gene>
<dbReference type="PATRIC" id="fig|1619313.3.peg.1997"/>
<evidence type="ECO:0000256" key="1">
    <source>
        <dbReference type="SAM" id="SignalP"/>
    </source>
</evidence>
<sequence length="99" mass="10789">MMRCRTLLPLMVLIAGMLSGNPALAKKNALSDDEVKQQIIDDSIADYPGTCACPFNSARNGSSCGRRSAWSKAGGYAPICYKKEVTKQMVTEWRQSNGD</sequence>
<protein>
    <submittedName>
        <fullName evidence="2">Putative secreted protein</fullName>
    </submittedName>
</protein>
<reference evidence="3" key="1">
    <citation type="submission" date="2015-11" db="EMBL/GenBank/DDBJ databases">
        <authorList>
            <person name="Blom J."/>
        </authorList>
    </citation>
    <scope>NUCLEOTIDE SEQUENCE [LARGE SCALE GENOMIC DNA]</scope>
</reference>
<dbReference type="KEGG" id="ege:EM595_1924"/>
<accession>A0A0U5L168</accession>
<evidence type="ECO:0000313" key="3">
    <source>
        <dbReference type="Proteomes" id="UP000059419"/>
    </source>
</evidence>
<proteinExistence type="predicted"/>
<dbReference type="Proteomes" id="UP000059419">
    <property type="component" value="Chromosome 1"/>
</dbReference>
<organism evidence="2 3">
    <name type="scientific">Duffyella gerundensis</name>
    <dbReference type="NCBI Taxonomy" id="1619313"/>
    <lineage>
        <taxon>Bacteria</taxon>
        <taxon>Pseudomonadati</taxon>
        <taxon>Pseudomonadota</taxon>
        <taxon>Gammaproteobacteria</taxon>
        <taxon>Enterobacterales</taxon>
        <taxon>Erwiniaceae</taxon>
        <taxon>Duffyella</taxon>
    </lineage>
</organism>
<feature type="signal peptide" evidence="1">
    <location>
        <begin position="1"/>
        <end position="25"/>
    </location>
</feature>
<keyword evidence="3" id="KW-1185">Reference proteome</keyword>